<dbReference type="GO" id="GO:0051287">
    <property type="term" value="F:NAD binding"/>
    <property type="evidence" value="ECO:0007669"/>
    <property type="project" value="InterPro"/>
</dbReference>
<reference evidence="2 3" key="1">
    <citation type="journal article" date="2018" name="Front. Plant Sci.">
        <title>Red Clover (Trifolium pratense) and Zigzag Clover (T. medium) - A Picture of Genomic Similarities and Differences.</title>
        <authorList>
            <person name="Dluhosova J."/>
            <person name="Istvanek J."/>
            <person name="Nedelnik J."/>
            <person name="Repkova J."/>
        </authorList>
    </citation>
    <scope>NUCLEOTIDE SEQUENCE [LARGE SCALE GENOMIC DNA]</scope>
    <source>
        <strain evidence="3">cv. 10/8</strain>
        <tissue evidence="2">Leaf</tissue>
    </source>
</reference>
<evidence type="ECO:0000259" key="1">
    <source>
        <dbReference type="Pfam" id="PF03949"/>
    </source>
</evidence>
<sequence>MHVKLFTQGTAGVAIAGLLGAVRAQGRPMIDFPKQRIVVAGAG</sequence>
<dbReference type="AlphaFoldDB" id="A0A392RRI7"/>
<dbReference type="InterPro" id="IPR012302">
    <property type="entry name" value="Malic_NAD-bd"/>
</dbReference>
<name>A0A392RRI7_9FABA</name>
<comment type="caution">
    <text evidence="2">The sequence shown here is derived from an EMBL/GenBank/DDBJ whole genome shotgun (WGS) entry which is preliminary data.</text>
</comment>
<feature type="domain" description="Malic enzyme NAD-binding" evidence="1">
    <location>
        <begin position="8"/>
        <end position="43"/>
    </location>
</feature>
<evidence type="ECO:0000313" key="2">
    <source>
        <dbReference type="EMBL" id="MCI38390.1"/>
    </source>
</evidence>
<dbReference type="Gene3D" id="3.40.50.720">
    <property type="entry name" value="NAD(P)-binding Rossmann-like Domain"/>
    <property type="match status" value="1"/>
</dbReference>
<evidence type="ECO:0000313" key="3">
    <source>
        <dbReference type="Proteomes" id="UP000265520"/>
    </source>
</evidence>
<accession>A0A392RRI7</accession>
<organism evidence="2 3">
    <name type="scientific">Trifolium medium</name>
    <dbReference type="NCBI Taxonomy" id="97028"/>
    <lineage>
        <taxon>Eukaryota</taxon>
        <taxon>Viridiplantae</taxon>
        <taxon>Streptophyta</taxon>
        <taxon>Embryophyta</taxon>
        <taxon>Tracheophyta</taxon>
        <taxon>Spermatophyta</taxon>
        <taxon>Magnoliopsida</taxon>
        <taxon>eudicotyledons</taxon>
        <taxon>Gunneridae</taxon>
        <taxon>Pentapetalae</taxon>
        <taxon>rosids</taxon>
        <taxon>fabids</taxon>
        <taxon>Fabales</taxon>
        <taxon>Fabaceae</taxon>
        <taxon>Papilionoideae</taxon>
        <taxon>50 kb inversion clade</taxon>
        <taxon>NPAAA clade</taxon>
        <taxon>Hologalegina</taxon>
        <taxon>IRL clade</taxon>
        <taxon>Trifolieae</taxon>
        <taxon>Trifolium</taxon>
    </lineage>
</organism>
<dbReference type="EMBL" id="LXQA010255287">
    <property type="protein sequence ID" value="MCI38390.1"/>
    <property type="molecule type" value="Genomic_DNA"/>
</dbReference>
<protein>
    <recommendedName>
        <fullName evidence="1">Malic enzyme NAD-binding domain-containing protein</fullName>
    </recommendedName>
</protein>
<keyword evidence="3" id="KW-1185">Reference proteome</keyword>
<feature type="non-terminal residue" evidence="2">
    <location>
        <position position="43"/>
    </location>
</feature>
<dbReference type="Pfam" id="PF03949">
    <property type="entry name" value="Malic_M"/>
    <property type="match status" value="1"/>
</dbReference>
<proteinExistence type="predicted"/>
<dbReference type="Proteomes" id="UP000265520">
    <property type="component" value="Unassembled WGS sequence"/>
</dbReference>